<dbReference type="EMBL" id="SCEB01214706">
    <property type="protein sequence ID" value="RXM33657.1"/>
    <property type="molecule type" value="Genomic_DNA"/>
</dbReference>
<dbReference type="GO" id="GO:0005737">
    <property type="term" value="C:cytoplasm"/>
    <property type="evidence" value="ECO:0007669"/>
    <property type="project" value="UniProtKB-SubCell"/>
</dbReference>
<comment type="similarity">
    <text evidence="4">Belongs to the peptidase C2 family.</text>
</comment>
<feature type="active site" evidence="14 15">
    <location>
        <position position="461"/>
    </location>
</feature>
<comment type="caution">
    <text evidence="17">The sequence shown here is derived from an EMBL/GenBank/DDBJ whole genome shotgun (WGS) entry which is preliminary data.</text>
</comment>
<evidence type="ECO:0000256" key="3">
    <source>
        <dbReference type="ARBA" id="ARBA00004496"/>
    </source>
</evidence>
<dbReference type="SUPFAM" id="SSF54001">
    <property type="entry name" value="Cysteine proteinases"/>
    <property type="match status" value="2"/>
</dbReference>
<dbReference type="InterPro" id="IPR000169">
    <property type="entry name" value="Pept_cys_AS"/>
</dbReference>
<dbReference type="PANTHER" id="PTHR10183:SF268">
    <property type="entry name" value="CALPAIN-2 CATALYTIC SUBUNIT"/>
    <property type="match status" value="1"/>
</dbReference>
<evidence type="ECO:0000256" key="13">
    <source>
        <dbReference type="ARBA" id="ARBA00023136"/>
    </source>
</evidence>
<keyword evidence="8" id="KW-0479">Metal-binding</keyword>
<dbReference type="FunFam" id="2.60.120.380:FF:000001">
    <property type="entry name" value="Calpain-1 catalytic subunit"/>
    <property type="match status" value="1"/>
</dbReference>
<dbReference type="Pfam" id="PF00648">
    <property type="entry name" value="Peptidase_C2"/>
    <property type="match status" value="2"/>
</dbReference>
<dbReference type="Gene3D" id="1.10.238.10">
    <property type="entry name" value="EF-hand"/>
    <property type="match status" value="1"/>
</dbReference>
<accession>A0A444UEP3</accession>
<comment type="cofactor">
    <cofactor evidence="1">
        <name>Ca(2+)</name>
        <dbReference type="ChEBI" id="CHEBI:29108"/>
    </cofactor>
</comment>
<evidence type="ECO:0000256" key="7">
    <source>
        <dbReference type="ARBA" id="ARBA00022670"/>
    </source>
</evidence>
<dbReference type="PRINTS" id="PR00704">
    <property type="entry name" value="CALPAIN"/>
</dbReference>
<dbReference type="CDD" id="cd00214">
    <property type="entry name" value="Calpain_III"/>
    <property type="match status" value="1"/>
</dbReference>
<evidence type="ECO:0000256" key="2">
    <source>
        <dbReference type="ARBA" id="ARBA00004236"/>
    </source>
</evidence>
<evidence type="ECO:0000256" key="14">
    <source>
        <dbReference type="PIRSR" id="PIRSR622684-1"/>
    </source>
</evidence>
<dbReference type="GO" id="GO:0004198">
    <property type="term" value="F:calcium-dependent cysteine-type endopeptidase activity"/>
    <property type="evidence" value="ECO:0007669"/>
    <property type="project" value="InterPro"/>
</dbReference>
<evidence type="ECO:0000256" key="1">
    <source>
        <dbReference type="ARBA" id="ARBA00001913"/>
    </source>
</evidence>
<keyword evidence="5" id="KW-1003">Cell membrane</keyword>
<keyword evidence="12" id="KW-0106">Calcium</keyword>
<name>A0A444UEP3_ACIRT</name>
<dbReference type="GO" id="GO:0005886">
    <property type="term" value="C:plasma membrane"/>
    <property type="evidence" value="ECO:0007669"/>
    <property type="project" value="UniProtKB-SubCell"/>
</dbReference>
<feature type="active site" evidence="14 15">
    <location>
        <position position="618"/>
    </location>
</feature>
<dbReference type="SMART" id="SM00720">
    <property type="entry name" value="calpain_III"/>
    <property type="match status" value="2"/>
</dbReference>
<dbReference type="InterPro" id="IPR033883">
    <property type="entry name" value="C2_III"/>
</dbReference>
<evidence type="ECO:0000256" key="4">
    <source>
        <dbReference type="ARBA" id="ARBA00007623"/>
    </source>
</evidence>
<keyword evidence="6" id="KW-0963">Cytoplasm</keyword>
<dbReference type="Proteomes" id="UP000289886">
    <property type="component" value="Unassembled WGS sequence"/>
</dbReference>
<proteinExistence type="inferred from homology"/>
<feature type="active site" evidence="15">
    <location>
        <position position="105"/>
    </location>
</feature>
<evidence type="ECO:0000256" key="15">
    <source>
        <dbReference type="PROSITE-ProRule" id="PRU00239"/>
    </source>
</evidence>
<dbReference type="PROSITE" id="PS00018">
    <property type="entry name" value="EF_HAND_1"/>
    <property type="match status" value="1"/>
</dbReference>
<dbReference type="SUPFAM" id="SSF49758">
    <property type="entry name" value="Calpain large subunit, middle domain (domain III)"/>
    <property type="match status" value="2"/>
</dbReference>
<evidence type="ECO:0000256" key="9">
    <source>
        <dbReference type="ARBA" id="ARBA00022737"/>
    </source>
</evidence>
<evidence type="ECO:0000313" key="18">
    <source>
        <dbReference type="Proteomes" id="UP000289886"/>
    </source>
</evidence>
<keyword evidence="13" id="KW-0472">Membrane</keyword>
<dbReference type="Gene3D" id="3.90.70.10">
    <property type="entry name" value="Cysteine proteinases"/>
    <property type="match status" value="2"/>
</dbReference>
<dbReference type="Pfam" id="PF01067">
    <property type="entry name" value="Calpain_III"/>
    <property type="match status" value="1"/>
</dbReference>
<dbReference type="SMART" id="SM00230">
    <property type="entry name" value="CysPc"/>
    <property type="match status" value="2"/>
</dbReference>
<dbReference type="InterPro" id="IPR022683">
    <property type="entry name" value="Calpain_III"/>
</dbReference>
<dbReference type="InterPro" id="IPR018247">
    <property type="entry name" value="EF_Hand_1_Ca_BS"/>
</dbReference>
<keyword evidence="11 15" id="KW-0788">Thiol protease</keyword>
<dbReference type="FunFam" id="3.90.70.10:FF:000001">
    <property type="entry name" value="Calpain-1 catalytic subunit"/>
    <property type="match status" value="2"/>
</dbReference>
<sequence>MSSMAEKLAKERARTQGFGNNKNAVKFLRQDFEVLRRKCLESGTLFNDNMFPAEPESLGFKELGRYSAKTQGVEWKRPMWLDESHFMRVTRFPKQTETLIIRCDCWLLAAIASLTLQEEILARVLPSGQSFQDDYAGIFHFQFWQYGEWVDVVIDDRLPTRNGKLLFVHSAEGSEFWSALLEKAYAKVNGCYEALSGGSTIEGFEDFTGGIAEVYELQKAPPTLFKIIQKALKSGSLLGCSIDITSAYDSEAVTSEKLVKGHAYSMTGAEEVIYKGQTERLVRIRNPWGQVEWTGAWSDNSGEWDYISPDEKLKLDNKAEDGEFWMSYRDFVSHYSRLEICNLTPDTLSSDEVHKWSLSQFEGQWRVGSTAGGCRNNAATFCSNPQFIIKLLEVDDDPHDNEAGCTFLVGLMQKNCRNEKRLGRDLNTIGFAIYKELCSSPQFIVGGASRTDICQGALGDCWLLAAIASLTLNEDVLARVVPSGQSFKENYAGIFHFQFWQYGEWVDVVIDDRLPTRNGKLLFVHSAEGSEFWSALLEKAYAKVNSSYEALSGGSTTEGFEDFTGGIAENHDLKKPHPQLFKIIQKALRRGSLLGCSIDITSSAETEAVTSQKLVKGHAYSITAADEVEYQGQQEKLIRIRNPWGQVEWTGPWSDNSQEWSSTSEANRTRLSNKSEDGEFWMSFSDFLRHYSRVEICNLTPDVLTSDEYNKWELSKYEGNWRSGSTAGGCRNYSDTFWSNPQFVLKLEDVDDDPDDGEDGCTVLVGLIQKNRRKFRKMGEDMHTIGFAIYEYAGKRNVHLSKNFFLRNQSKARSENFVNLREVCSRFKLPPGEYLVVPSTFEPHKNGDFCLRVFSEKQAETQELDNEVQAKLDEVEITEGDVDDKFRKLFSNLAGQNIYRNKDVDHSGTMSSHEMRVAIEEAGTVQCGTGLFSAQAEGFTLNNVLLQSVVARYSEANLTVDFDNFVGCLIRLETMFSKFTQSTALNSLKPPIYECIKNRRF</sequence>
<reference evidence="17 18" key="1">
    <citation type="submission" date="2019-01" db="EMBL/GenBank/DDBJ databases">
        <title>Draft Genome and Complete Hox-Cluster Characterization of the Sterlet Sturgeon (Acipenser ruthenus).</title>
        <authorList>
            <person name="Wei Q."/>
        </authorList>
    </citation>
    <scope>NUCLEOTIDE SEQUENCE [LARGE SCALE GENOMIC DNA]</scope>
    <source>
        <strain evidence="17">WHYD16114868_AA</strain>
        <tissue evidence="17">Blood</tissue>
    </source>
</reference>
<evidence type="ECO:0000256" key="11">
    <source>
        <dbReference type="ARBA" id="ARBA00022807"/>
    </source>
</evidence>
<keyword evidence="10 15" id="KW-0378">Hydrolase</keyword>
<feature type="active site" evidence="15">
    <location>
        <position position="286"/>
    </location>
</feature>
<feature type="domain" description="Calpain catalytic" evidence="16">
    <location>
        <begin position="45"/>
        <end position="344"/>
    </location>
</feature>
<feature type="active site" evidence="14 15">
    <location>
        <position position="642"/>
    </location>
</feature>
<dbReference type="CDD" id="cd00044">
    <property type="entry name" value="CysPc"/>
    <property type="match status" value="2"/>
</dbReference>
<evidence type="ECO:0000256" key="8">
    <source>
        <dbReference type="ARBA" id="ARBA00022723"/>
    </source>
</evidence>
<dbReference type="Gene3D" id="2.60.120.380">
    <property type="match status" value="2"/>
</dbReference>
<dbReference type="InterPro" id="IPR001300">
    <property type="entry name" value="Peptidase_C2_calpain_cat"/>
</dbReference>
<organism evidence="17 18">
    <name type="scientific">Acipenser ruthenus</name>
    <name type="common">Sterlet sturgeon</name>
    <dbReference type="NCBI Taxonomy" id="7906"/>
    <lineage>
        <taxon>Eukaryota</taxon>
        <taxon>Metazoa</taxon>
        <taxon>Chordata</taxon>
        <taxon>Craniata</taxon>
        <taxon>Vertebrata</taxon>
        <taxon>Euteleostomi</taxon>
        <taxon>Actinopterygii</taxon>
        <taxon>Chondrostei</taxon>
        <taxon>Acipenseriformes</taxon>
        <taxon>Acipenseridae</taxon>
        <taxon>Acipenser</taxon>
    </lineage>
</organism>
<dbReference type="InterPro" id="IPR011992">
    <property type="entry name" value="EF-hand-dom_pair"/>
</dbReference>
<dbReference type="InterPro" id="IPR036213">
    <property type="entry name" value="Calpain_III_sf"/>
</dbReference>
<dbReference type="InterPro" id="IPR022682">
    <property type="entry name" value="Calpain_domain_III"/>
</dbReference>
<comment type="subcellular location">
    <subcellularLocation>
        <location evidence="2">Cell membrane</location>
    </subcellularLocation>
    <subcellularLocation>
        <location evidence="3">Cytoplasm</location>
    </subcellularLocation>
</comment>
<dbReference type="GO" id="GO:0006508">
    <property type="term" value="P:proteolysis"/>
    <property type="evidence" value="ECO:0007669"/>
    <property type="project" value="UniProtKB-KW"/>
</dbReference>
<protein>
    <submittedName>
        <fullName evidence="17">Calpain-2 catalytic subunit</fullName>
    </submittedName>
</protein>
<dbReference type="PANTHER" id="PTHR10183">
    <property type="entry name" value="CALPAIN"/>
    <property type="match status" value="1"/>
</dbReference>
<dbReference type="InterPro" id="IPR022684">
    <property type="entry name" value="Calpain_cysteine_protease"/>
</dbReference>
<evidence type="ECO:0000256" key="12">
    <source>
        <dbReference type="ARBA" id="ARBA00022837"/>
    </source>
</evidence>
<dbReference type="AlphaFoldDB" id="A0A444UEP3"/>
<dbReference type="InterPro" id="IPR038765">
    <property type="entry name" value="Papain-like_cys_pep_sf"/>
</dbReference>
<dbReference type="GO" id="GO:0046872">
    <property type="term" value="F:metal ion binding"/>
    <property type="evidence" value="ECO:0007669"/>
    <property type="project" value="UniProtKB-KW"/>
</dbReference>
<keyword evidence="7 15" id="KW-0645">Protease</keyword>
<keyword evidence="18" id="KW-1185">Reference proteome</keyword>
<dbReference type="SUPFAM" id="SSF47473">
    <property type="entry name" value="EF-hand"/>
    <property type="match status" value="1"/>
</dbReference>
<evidence type="ECO:0000313" key="17">
    <source>
        <dbReference type="EMBL" id="RXM33657.1"/>
    </source>
</evidence>
<gene>
    <name evidence="17" type="ORF">EOD39_5283</name>
</gene>
<dbReference type="PROSITE" id="PS00139">
    <property type="entry name" value="THIOL_PROTEASE_CYS"/>
    <property type="match status" value="1"/>
</dbReference>
<feature type="domain" description="Calpain catalytic" evidence="16">
    <location>
        <begin position="436"/>
        <end position="700"/>
    </location>
</feature>
<dbReference type="PROSITE" id="PS50203">
    <property type="entry name" value="CALPAIN_CAT"/>
    <property type="match status" value="2"/>
</dbReference>
<evidence type="ECO:0000256" key="10">
    <source>
        <dbReference type="ARBA" id="ARBA00022801"/>
    </source>
</evidence>
<evidence type="ECO:0000256" key="5">
    <source>
        <dbReference type="ARBA" id="ARBA00022475"/>
    </source>
</evidence>
<keyword evidence="9" id="KW-0677">Repeat</keyword>
<evidence type="ECO:0000256" key="6">
    <source>
        <dbReference type="ARBA" id="ARBA00022490"/>
    </source>
</evidence>
<evidence type="ECO:0000259" key="16">
    <source>
        <dbReference type="PROSITE" id="PS50203"/>
    </source>
</evidence>
<feature type="active site" evidence="15">
    <location>
        <position position="262"/>
    </location>
</feature>